<keyword evidence="1" id="KW-0378">Hydrolase</keyword>
<dbReference type="Gene3D" id="2.40.260.10">
    <property type="entry name" value="Sortase"/>
    <property type="match status" value="1"/>
</dbReference>
<keyword evidence="3" id="KW-0472">Membrane</keyword>
<keyword evidence="5" id="KW-1185">Reference proteome</keyword>
<comment type="caution">
    <text evidence="4">The sequence shown here is derived from an EMBL/GenBank/DDBJ whole genome shotgun (WGS) entry which is preliminary data.</text>
</comment>
<dbReference type="EMBL" id="JBHXKZ010000035">
    <property type="protein sequence ID" value="MFD4826955.1"/>
    <property type="molecule type" value="Genomic_DNA"/>
</dbReference>
<gene>
    <name evidence="4" type="ORF">ACFWOQ_30745</name>
</gene>
<name>A0ABW6F9A3_9ACTN</name>
<feature type="region of interest" description="Disordered" evidence="2">
    <location>
        <begin position="43"/>
        <end position="89"/>
    </location>
</feature>
<organism evidence="4 5">
    <name type="scientific">Streptomyces rubiginosohelvolus</name>
    <dbReference type="NCBI Taxonomy" id="67362"/>
    <lineage>
        <taxon>Bacteria</taxon>
        <taxon>Bacillati</taxon>
        <taxon>Actinomycetota</taxon>
        <taxon>Actinomycetes</taxon>
        <taxon>Kitasatosporales</taxon>
        <taxon>Streptomycetaceae</taxon>
        <taxon>Streptomyces</taxon>
    </lineage>
</organism>
<dbReference type="InterPro" id="IPR005754">
    <property type="entry name" value="Sortase"/>
</dbReference>
<evidence type="ECO:0000313" key="5">
    <source>
        <dbReference type="Proteomes" id="UP001598352"/>
    </source>
</evidence>
<dbReference type="Pfam" id="PF04203">
    <property type="entry name" value="Sortase"/>
    <property type="match status" value="1"/>
</dbReference>
<dbReference type="Proteomes" id="UP001598352">
    <property type="component" value="Unassembled WGS sequence"/>
</dbReference>
<keyword evidence="3" id="KW-1133">Transmembrane helix</keyword>
<dbReference type="RefSeq" id="WP_382777135.1">
    <property type="nucleotide sequence ID" value="NZ_JBHXKZ010000035.1"/>
</dbReference>
<dbReference type="InterPro" id="IPR023365">
    <property type="entry name" value="Sortase_dom-sf"/>
</dbReference>
<dbReference type="CDD" id="cd05829">
    <property type="entry name" value="Sortase_F"/>
    <property type="match status" value="1"/>
</dbReference>
<evidence type="ECO:0000313" key="4">
    <source>
        <dbReference type="EMBL" id="MFD4826955.1"/>
    </source>
</evidence>
<dbReference type="SUPFAM" id="SSF63817">
    <property type="entry name" value="Sortase"/>
    <property type="match status" value="1"/>
</dbReference>
<keyword evidence="3" id="KW-0812">Transmembrane</keyword>
<evidence type="ECO:0000256" key="1">
    <source>
        <dbReference type="ARBA" id="ARBA00022801"/>
    </source>
</evidence>
<reference evidence="4 5" key="1">
    <citation type="submission" date="2024-09" db="EMBL/GenBank/DDBJ databases">
        <title>The Natural Products Discovery Center: Release of the First 8490 Sequenced Strains for Exploring Actinobacteria Biosynthetic Diversity.</title>
        <authorList>
            <person name="Kalkreuter E."/>
            <person name="Kautsar S.A."/>
            <person name="Yang D."/>
            <person name="Bader C.D."/>
            <person name="Teijaro C.N."/>
            <person name="Fluegel L."/>
            <person name="Davis C.M."/>
            <person name="Simpson J.R."/>
            <person name="Lauterbach L."/>
            <person name="Steele A.D."/>
            <person name="Gui C."/>
            <person name="Meng S."/>
            <person name="Li G."/>
            <person name="Viehrig K."/>
            <person name="Ye F."/>
            <person name="Su P."/>
            <person name="Kiefer A.F."/>
            <person name="Nichols A."/>
            <person name="Cepeda A.J."/>
            <person name="Yan W."/>
            <person name="Fan B."/>
            <person name="Jiang Y."/>
            <person name="Adhikari A."/>
            <person name="Zheng C.-J."/>
            <person name="Schuster L."/>
            <person name="Cowan T.M."/>
            <person name="Smanski M.J."/>
            <person name="Chevrette M.G."/>
            <person name="De Carvalho L.P.S."/>
            <person name="Shen B."/>
        </authorList>
    </citation>
    <scope>NUCLEOTIDE SEQUENCE [LARGE SCALE GENOMIC DNA]</scope>
    <source>
        <strain evidence="4 5">NPDC058428</strain>
    </source>
</reference>
<dbReference type="NCBIfam" id="NF033748">
    <property type="entry name" value="class_F_sortase"/>
    <property type="match status" value="1"/>
</dbReference>
<evidence type="ECO:0000256" key="2">
    <source>
        <dbReference type="SAM" id="MobiDB-lite"/>
    </source>
</evidence>
<protein>
    <submittedName>
        <fullName evidence="4">Class F sortase</fullName>
    </submittedName>
</protein>
<feature type="transmembrane region" description="Helical" evidence="3">
    <location>
        <begin position="20"/>
        <end position="40"/>
    </location>
</feature>
<evidence type="ECO:0000256" key="3">
    <source>
        <dbReference type="SAM" id="Phobius"/>
    </source>
</evidence>
<sequence length="235" mass="24483">MNGSDPNDEPSASHRRRTFVLTGAVTALLLTGGLLLGLGIGRQQPAPPAAENKAGASESPAVRTPSAGAETSSPSGGGQRTEALPASRPLSITIPAIDVTSPLEDLGLGKNRAMETPRDPDKAGWYTPGPTPGSVGPSVIAGHVTWDGAPAVFFKLTELDPGDRIDVRRADGSTAAFAVDRTAVYPKDEFPTVEVYRNLDHAGLRLITCGGEYSASDSRYADNVVVYATLTDSRT</sequence>
<proteinExistence type="predicted"/>
<accession>A0ABW6F9A3</accession>
<dbReference type="InterPro" id="IPR042001">
    <property type="entry name" value="Sortase_F"/>
</dbReference>